<evidence type="ECO:0000313" key="3">
    <source>
        <dbReference type="Proteomes" id="UP001296104"/>
    </source>
</evidence>
<evidence type="ECO:0000313" key="2">
    <source>
        <dbReference type="EMBL" id="CAK3817507.1"/>
    </source>
</evidence>
<dbReference type="Pfam" id="PF01266">
    <property type="entry name" value="DAO"/>
    <property type="match status" value="1"/>
</dbReference>
<sequence length="418" mass="44576">MPEPESTTVIIGAGIIGCATAYYLSHSHPTKPQNIHLIDSSPEIFASASGKAGGFLASDWFGPATASLGALSFRLHEALARENDGYKRWGYSRSTGTSLVDGGGGSVHEGDWLAEGGSRAEAAGMHEYGNDGVGPRWLKRRKGDYVEVISEEGGVAQVDPLRLSKFLLGESLDKGVRLHQPARAVKLVTGKDGVMKGLRVRKDRDAEDGAKEEEIPCTRLLITAGAWTAKVFASLFPGSKLRIPVSPLAGHSVVVRSPRWTREHQAEGCHAIFTTMQNGFSPEIFSRIGEEIYIAGLNSPSIPLPDVATDAKIDQESIKELMEVSQRLLGKDGTDLSDIELLRGGLCFRPVTPNESPILAKVSGKQLGDVSTSPNGGVFVCAGHGPWGISHSLGTGKVMAEMLEGQKTSADIKRLGMP</sequence>
<dbReference type="GO" id="GO:0042147">
    <property type="term" value="P:retrograde transport, endosome to Golgi"/>
    <property type="evidence" value="ECO:0007669"/>
    <property type="project" value="TreeGrafter"/>
</dbReference>
<dbReference type="Gene3D" id="3.30.9.10">
    <property type="entry name" value="D-Amino Acid Oxidase, subunit A, domain 2"/>
    <property type="match status" value="1"/>
</dbReference>
<dbReference type="AlphaFoldDB" id="A0AAI8YSF0"/>
<dbReference type="GO" id="GO:0005829">
    <property type="term" value="C:cytosol"/>
    <property type="evidence" value="ECO:0007669"/>
    <property type="project" value="GOC"/>
</dbReference>
<dbReference type="InterPro" id="IPR006076">
    <property type="entry name" value="FAD-dep_OxRdtase"/>
</dbReference>
<comment type="caution">
    <text evidence="2">The sequence shown here is derived from an EMBL/GenBank/DDBJ whole genome shotgun (WGS) entry which is preliminary data.</text>
</comment>
<dbReference type="InterPro" id="IPR036188">
    <property type="entry name" value="FAD/NAD-bd_sf"/>
</dbReference>
<reference evidence="2" key="1">
    <citation type="submission" date="2023-11" db="EMBL/GenBank/DDBJ databases">
        <authorList>
            <person name="Alioto T."/>
            <person name="Alioto T."/>
            <person name="Gomez Garrido J."/>
        </authorList>
    </citation>
    <scope>NUCLEOTIDE SEQUENCE</scope>
</reference>
<name>A0AAI8YSF0_9PEZI</name>
<dbReference type="Proteomes" id="UP001296104">
    <property type="component" value="Unassembled WGS sequence"/>
</dbReference>
<dbReference type="PANTHER" id="PTHR13847">
    <property type="entry name" value="SARCOSINE DEHYDROGENASE-RELATED"/>
    <property type="match status" value="1"/>
</dbReference>
<keyword evidence="3" id="KW-1185">Reference proteome</keyword>
<dbReference type="GO" id="GO:0005770">
    <property type="term" value="C:late endosome"/>
    <property type="evidence" value="ECO:0007669"/>
    <property type="project" value="TreeGrafter"/>
</dbReference>
<accession>A0AAI8YSF0</accession>
<organism evidence="2 3">
    <name type="scientific">Lecanosticta acicola</name>
    <dbReference type="NCBI Taxonomy" id="111012"/>
    <lineage>
        <taxon>Eukaryota</taxon>
        <taxon>Fungi</taxon>
        <taxon>Dikarya</taxon>
        <taxon>Ascomycota</taxon>
        <taxon>Pezizomycotina</taxon>
        <taxon>Dothideomycetes</taxon>
        <taxon>Dothideomycetidae</taxon>
        <taxon>Mycosphaerellales</taxon>
        <taxon>Mycosphaerellaceae</taxon>
        <taxon>Lecanosticta</taxon>
    </lineage>
</organism>
<protein>
    <recommendedName>
        <fullName evidence="1">FAD dependent oxidoreductase domain-containing protein</fullName>
    </recommendedName>
</protein>
<evidence type="ECO:0000259" key="1">
    <source>
        <dbReference type="Pfam" id="PF01266"/>
    </source>
</evidence>
<dbReference type="SUPFAM" id="SSF51905">
    <property type="entry name" value="FAD/NAD(P)-binding domain"/>
    <property type="match status" value="1"/>
</dbReference>
<dbReference type="Gene3D" id="3.50.50.60">
    <property type="entry name" value="FAD/NAD(P)-binding domain"/>
    <property type="match status" value="1"/>
</dbReference>
<dbReference type="PANTHER" id="PTHR13847:SF185">
    <property type="entry name" value="FAD DEPENDENT OXIDOREDUCTASE SUPERFAMILY (AFU_ORTHOLOGUE AFUA_3G02360)"/>
    <property type="match status" value="1"/>
</dbReference>
<dbReference type="EMBL" id="CAVMBE010000004">
    <property type="protein sequence ID" value="CAK3817507.1"/>
    <property type="molecule type" value="Genomic_DNA"/>
</dbReference>
<proteinExistence type="predicted"/>
<feature type="domain" description="FAD dependent oxidoreductase" evidence="1">
    <location>
        <begin position="9"/>
        <end position="402"/>
    </location>
</feature>
<gene>
    <name evidence="2" type="ORF">LECACI_7A001125</name>
</gene>